<feature type="domain" description="Methyl-accepting transducer" evidence="12">
    <location>
        <begin position="281"/>
        <end position="552"/>
    </location>
</feature>
<evidence type="ECO:0000256" key="3">
    <source>
        <dbReference type="ARBA" id="ARBA00022481"/>
    </source>
</evidence>
<dbReference type="PANTHER" id="PTHR32089:SF114">
    <property type="entry name" value="METHYL-ACCEPTING CHEMOTAXIS PROTEIN MCPB"/>
    <property type="match status" value="1"/>
</dbReference>
<dbReference type="SMART" id="SM00283">
    <property type="entry name" value="MA"/>
    <property type="match status" value="1"/>
</dbReference>
<keyword evidence="3" id="KW-0488">Methylation</keyword>
<comment type="subcellular location">
    <subcellularLocation>
        <location evidence="1">Cell membrane</location>
        <topology evidence="1">Multi-pass membrane protein</topology>
    </subcellularLocation>
</comment>
<comment type="caution">
    <text evidence="14">The sequence shown here is derived from an EMBL/GenBank/DDBJ whole genome shotgun (WGS) entry which is preliminary data.</text>
</comment>
<evidence type="ECO:0000256" key="7">
    <source>
        <dbReference type="ARBA" id="ARBA00023136"/>
    </source>
</evidence>
<dbReference type="RefSeq" id="WP_018977033.1">
    <property type="nucleotide sequence ID" value="NZ_BMLN01000002.1"/>
</dbReference>
<dbReference type="SUPFAM" id="SSF58104">
    <property type="entry name" value="Methyl-accepting chemotaxis protein (MCP) signaling domain"/>
    <property type="match status" value="1"/>
</dbReference>
<sequence length="567" mass="60841">MRKKLQLKMKLGTKINLLFLACMILFSGIVGVIVQDQVTRGIKEFAVEKAKNDMALAYRYIDSAYPGEWSISDGKLFKGETVINDNFELVDTIGEDSGGTVTIFQGDTRVATNVQINGNRAVGTQVSDKVKQIVIDSGQPYTGEANVAGNTYQAAYMPLHDASGAVIGIFYVGAPQSIIDSILSSFFTVFLIALGVILLLSTAFVFLFTSRIRKRLGAVTASLYQAGGGDFTHQVDDRAGDEISSLAGSFNTMTESLRNTFNEVIETSHQVASSSEQLSASADQTSQATETIAQSIQDVAVGSEQSAHRLNDSTSVLSDVAAGMQSISGNASAVLDVSSQTIRKASEGDRLVDDTVLQIQEIDRSVHESGRIIQMLDDRSKEIEEISQFISTIAAQTNLLALNAAIEAARAGEHGRGFAVVADEVRKLAEQSQQSSSQISGLIHEIQNDMEHSTRSIGQVGTEVQAGLEAIRRTQTNFKEILELMGNLTGRVEVMSGETTELSSHVQHASSNLSGILHIADETSDHSQNVAAAAEQQLASMQEISSSSAALSHLAENLHDAVSRFKI</sequence>
<dbReference type="CDD" id="cd11386">
    <property type="entry name" value="MCP_signal"/>
    <property type="match status" value="1"/>
</dbReference>
<dbReference type="PANTHER" id="PTHR32089">
    <property type="entry name" value="METHYL-ACCEPTING CHEMOTAXIS PROTEIN MCPB"/>
    <property type="match status" value="1"/>
</dbReference>
<dbReference type="SUPFAM" id="SSF103190">
    <property type="entry name" value="Sensory domain-like"/>
    <property type="match status" value="1"/>
</dbReference>
<evidence type="ECO:0000256" key="6">
    <source>
        <dbReference type="ARBA" id="ARBA00022989"/>
    </source>
</evidence>
<dbReference type="Gene3D" id="1.10.287.950">
    <property type="entry name" value="Methyl-accepting chemotaxis protein"/>
    <property type="match status" value="1"/>
</dbReference>
<keyword evidence="4" id="KW-0145">Chemotaxis</keyword>
<dbReference type="InterPro" id="IPR033463">
    <property type="entry name" value="sCache_3"/>
</dbReference>
<evidence type="ECO:0000256" key="10">
    <source>
        <dbReference type="PROSITE-ProRule" id="PRU00284"/>
    </source>
</evidence>
<keyword evidence="7 11" id="KW-0472">Membrane</keyword>
<reference evidence="15" key="1">
    <citation type="journal article" date="2019" name="Int. J. Syst. Evol. Microbiol.">
        <title>The Global Catalogue of Microorganisms (GCM) 10K type strain sequencing project: providing services to taxonomists for standard genome sequencing and annotation.</title>
        <authorList>
            <consortium name="The Broad Institute Genomics Platform"/>
            <consortium name="The Broad Institute Genome Sequencing Center for Infectious Disease"/>
            <person name="Wu L."/>
            <person name="Ma J."/>
        </authorList>
    </citation>
    <scope>NUCLEOTIDE SEQUENCE [LARGE SCALE GENOMIC DNA]</scope>
    <source>
        <strain evidence="15">CGMCC 1.6964</strain>
    </source>
</reference>
<dbReference type="InterPro" id="IPR004089">
    <property type="entry name" value="MCPsignal_dom"/>
</dbReference>
<protein>
    <submittedName>
        <fullName evidence="14">Methyl-accepting chemotaxis protein TlpC</fullName>
    </submittedName>
</protein>
<gene>
    <name evidence="14" type="primary">tlpC</name>
    <name evidence="14" type="ORF">GCM10010969_09830</name>
</gene>
<comment type="similarity">
    <text evidence="9">Belongs to the methyl-accepting chemotaxis (MCP) protein family.</text>
</comment>
<dbReference type="Pfam" id="PF00672">
    <property type="entry name" value="HAMP"/>
    <property type="match status" value="1"/>
</dbReference>
<evidence type="ECO:0000256" key="9">
    <source>
        <dbReference type="ARBA" id="ARBA00029447"/>
    </source>
</evidence>
<dbReference type="CDD" id="cd06225">
    <property type="entry name" value="HAMP"/>
    <property type="match status" value="1"/>
</dbReference>
<evidence type="ECO:0000256" key="2">
    <source>
        <dbReference type="ARBA" id="ARBA00022475"/>
    </source>
</evidence>
<accession>A0ABQ2KWC6</accession>
<dbReference type="EMBL" id="BMLN01000002">
    <property type="protein sequence ID" value="GGN94786.1"/>
    <property type="molecule type" value="Genomic_DNA"/>
</dbReference>
<evidence type="ECO:0000313" key="14">
    <source>
        <dbReference type="EMBL" id="GGN94786.1"/>
    </source>
</evidence>
<keyword evidence="2" id="KW-1003">Cell membrane</keyword>
<dbReference type="InterPro" id="IPR029151">
    <property type="entry name" value="Sensor-like_sf"/>
</dbReference>
<evidence type="ECO:0000259" key="12">
    <source>
        <dbReference type="PROSITE" id="PS50111"/>
    </source>
</evidence>
<dbReference type="InterPro" id="IPR003660">
    <property type="entry name" value="HAMP_dom"/>
</dbReference>
<evidence type="ECO:0000259" key="13">
    <source>
        <dbReference type="PROSITE" id="PS50885"/>
    </source>
</evidence>
<evidence type="ECO:0000256" key="1">
    <source>
        <dbReference type="ARBA" id="ARBA00004651"/>
    </source>
</evidence>
<evidence type="ECO:0000256" key="8">
    <source>
        <dbReference type="ARBA" id="ARBA00023224"/>
    </source>
</evidence>
<feature type="transmembrane region" description="Helical" evidence="11">
    <location>
        <begin position="186"/>
        <end position="208"/>
    </location>
</feature>
<keyword evidence="15" id="KW-1185">Reference proteome</keyword>
<evidence type="ECO:0000256" key="11">
    <source>
        <dbReference type="SAM" id="Phobius"/>
    </source>
</evidence>
<dbReference type="PROSITE" id="PS50111">
    <property type="entry name" value="CHEMOTAXIS_TRANSDUC_2"/>
    <property type="match status" value="1"/>
</dbReference>
<feature type="domain" description="HAMP" evidence="13">
    <location>
        <begin position="210"/>
        <end position="262"/>
    </location>
</feature>
<name>A0ABQ2KWC6_9BACL</name>
<evidence type="ECO:0000256" key="4">
    <source>
        <dbReference type="ARBA" id="ARBA00022500"/>
    </source>
</evidence>
<dbReference type="Proteomes" id="UP000606653">
    <property type="component" value="Unassembled WGS sequence"/>
</dbReference>
<dbReference type="Pfam" id="PF17202">
    <property type="entry name" value="sCache_3_3"/>
    <property type="match status" value="1"/>
</dbReference>
<keyword evidence="6 11" id="KW-1133">Transmembrane helix</keyword>
<dbReference type="SMART" id="SM00304">
    <property type="entry name" value="HAMP"/>
    <property type="match status" value="1"/>
</dbReference>
<evidence type="ECO:0000256" key="5">
    <source>
        <dbReference type="ARBA" id="ARBA00022692"/>
    </source>
</evidence>
<evidence type="ECO:0000313" key="15">
    <source>
        <dbReference type="Proteomes" id="UP000606653"/>
    </source>
</evidence>
<keyword evidence="5 11" id="KW-0812">Transmembrane</keyword>
<organism evidence="14 15">
    <name type="scientific">Saccharibacillus kuerlensis</name>
    <dbReference type="NCBI Taxonomy" id="459527"/>
    <lineage>
        <taxon>Bacteria</taxon>
        <taxon>Bacillati</taxon>
        <taxon>Bacillota</taxon>
        <taxon>Bacilli</taxon>
        <taxon>Bacillales</taxon>
        <taxon>Paenibacillaceae</taxon>
        <taxon>Saccharibacillus</taxon>
    </lineage>
</organism>
<dbReference type="Pfam" id="PF00015">
    <property type="entry name" value="MCPsignal"/>
    <property type="match status" value="1"/>
</dbReference>
<keyword evidence="8 10" id="KW-0807">Transducer</keyword>
<dbReference type="PROSITE" id="PS50885">
    <property type="entry name" value="HAMP"/>
    <property type="match status" value="1"/>
</dbReference>
<proteinExistence type="inferred from homology"/>